<evidence type="ECO:0008006" key="2">
    <source>
        <dbReference type="Google" id="ProtNLM"/>
    </source>
</evidence>
<feature type="non-terminal residue" evidence="1">
    <location>
        <position position="1"/>
    </location>
</feature>
<accession>A0A383EWE0</accession>
<dbReference type="Pfam" id="PF05136">
    <property type="entry name" value="Phage_portal_2"/>
    <property type="match status" value="1"/>
</dbReference>
<dbReference type="GO" id="GO:0019068">
    <property type="term" value="P:virion assembly"/>
    <property type="evidence" value="ECO:0007669"/>
    <property type="project" value="InterPro"/>
</dbReference>
<evidence type="ECO:0000313" key="1">
    <source>
        <dbReference type="EMBL" id="SVE60408.1"/>
    </source>
</evidence>
<protein>
    <recommendedName>
        <fullName evidence="2">Phage portal protein</fullName>
    </recommendedName>
</protein>
<reference evidence="1" key="1">
    <citation type="submission" date="2018-05" db="EMBL/GenBank/DDBJ databases">
        <authorList>
            <person name="Lanie J.A."/>
            <person name="Ng W.-L."/>
            <person name="Kazmierczak K.M."/>
            <person name="Andrzejewski T.M."/>
            <person name="Davidsen T.M."/>
            <person name="Wayne K.J."/>
            <person name="Tettelin H."/>
            <person name="Glass J.I."/>
            <person name="Rusch D."/>
            <person name="Podicherti R."/>
            <person name="Tsui H.-C.T."/>
            <person name="Winkler M.E."/>
        </authorList>
    </citation>
    <scope>NUCLEOTIDE SEQUENCE</scope>
</reference>
<dbReference type="EMBL" id="UINC01228897">
    <property type="protein sequence ID" value="SVE60408.1"/>
    <property type="molecule type" value="Genomic_DNA"/>
</dbReference>
<gene>
    <name evidence="1" type="ORF">METZ01_LOCUS513262</name>
</gene>
<dbReference type="InterPro" id="IPR006429">
    <property type="entry name" value="Phage_lambda_portal"/>
</dbReference>
<proteinExistence type="predicted"/>
<dbReference type="GO" id="GO:0005198">
    <property type="term" value="F:structural molecule activity"/>
    <property type="evidence" value="ECO:0007669"/>
    <property type="project" value="InterPro"/>
</dbReference>
<organism evidence="1">
    <name type="scientific">marine metagenome</name>
    <dbReference type="NCBI Taxonomy" id="408172"/>
    <lineage>
        <taxon>unclassified sequences</taxon>
        <taxon>metagenomes</taxon>
        <taxon>ecological metagenomes</taxon>
    </lineage>
</organism>
<sequence length="215" mass="24677">TGEDKTNTNNPVMAAEPGTFEQLPTGTEFQTFDPQHPTTAFKDFTKSIIRSIASSLNISYTTLANDLESVNYSSIRQGALEERNYFQCEQYKITRNFHDIVYANWLEMVLLTDLLNGLPASKFPKFNQPIWRARGWQWIDPKKEVEALKVGVENGFLSHQDVQASYGRDVEDVFSQIQSDKELAEKFGIQLAFEPFGQKQIQQNEPKEVEEEEEK</sequence>
<dbReference type="AlphaFoldDB" id="A0A383EWE0"/>
<name>A0A383EWE0_9ZZZZ</name>